<gene>
    <name evidence="2" type="ORF">NDU88_006609</name>
</gene>
<evidence type="ECO:0000313" key="2">
    <source>
        <dbReference type="EMBL" id="KAJ1153851.1"/>
    </source>
</evidence>
<keyword evidence="3" id="KW-1185">Reference proteome</keyword>
<sequence>MYIIRTLEEAEALPDMDLEQSKPLPGSSEETSRVTPGNRGCVAQQLKKKLPKPSEKGTGGKERTCSAVCGTVRAYLRQDQNPKTRSVPVDEEVLTMKHMAFPPYS</sequence>
<protein>
    <submittedName>
        <fullName evidence="2">Uncharacterized protein</fullName>
    </submittedName>
</protein>
<dbReference type="AlphaFoldDB" id="A0AAV7RQP5"/>
<comment type="caution">
    <text evidence="2">The sequence shown here is derived from an EMBL/GenBank/DDBJ whole genome shotgun (WGS) entry which is preliminary data.</text>
</comment>
<dbReference type="EMBL" id="JANPWB010000009">
    <property type="protein sequence ID" value="KAJ1153851.1"/>
    <property type="molecule type" value="Genomic_DNA"/>
</dbReference>
<dbReference type="Proteomes" id="UP001066276">
    <property type="component" value="Chromosome 5"/>
</dbReference>
<evidence type="ECO:0000256" key="1">
    <source>
        <dbReference type="SAM" id="MobiDB-lite"/>
    </source>
</evidence>
<name>A0AAV7RQP5_PLEWA</name>
<organism evidence="2 3">
    <name type="scientific">Pleurodeles waltl</name>
    <name type="common">Iberian ribbed newt</name>
    <dbReference type="NCBI Taxonomy" id="8319"/>
    <lineage>
        <taxon>Eukaryota</taxon>
        <taxon>Metazoa</taxon>
        <taxon>Chordata</taxon>
        <taxon>Craniata</taxon>
        <taxon>Vertebrata</taxon>
        <taxon>Euteleostomi</taxon>
        <taxon>Amphibia</taxon>
        <taxon>Batrachia</taxon>
        <taxon>Caudata</taxon>
        <taxon>Salamandroidea</taxon>
        <taxon>Salamandridae</taxon>
        <taxon>Pleurodelinae</taxon>
        <taxon>Pleurodeles</taxon>
    </lineage>
</organism>
<accession>A0AAV7RQP5</accession>
<proteinExistence type="predicted"/>
<evidence type="ECO:0000313" key="3">
    <source>
        <dbReference type="Proteomes" id="UP001066276"/>
    </source>
</evidence>
<reference evidence="2" key="1">
    <citation type="journal article" date="2022" name="bioRxiv">
        <title>Sequencing and chromosome-scale assembly of the giantPleurodeles waltlgenome.</title>
        <authorList>
            <person name="Brown T."/>
            <person name="Elewa A."/>
            <person name="Iarovenko S."/>
            <person name="Subramanian E."/>
            <person name="Araus A.J."/>
            <person name="Petzold A."/>
            <person name="Susuki M."/>
            <person name="Suzuki K.-i.T."/>
            <person name="Hayashi T."/>
            <person name="Toyoda A."/>
            <person name="Oliveira C."/>
            <person name="Osipova E."/>
            <person name="Leigh N.D."/>
            <person name="Simon A."/>
            <person name="Yun M.H."/>
        </authorList>
    </citation>
    <scope>NUCLEOTIDE SEQUENCE</scope>
    <source>
        <strain evidence="2">20211129_DDA</strain>
        <tissue evidence="2">Liver</tissue>
    </source>
</reference>
<feature type="region of interest" description="Disordered" evidence="1">
    <location>
        <begin position="11"/>
        <end position="63"/>
    </location>
</feature>
<feature type="compositionally biased region" description="Basic and acidic residues" evidence="1">
    <location>
        <begin position="52"/>
        <end position="63"/>
    </location>
</feature>